<organism evidence="2 3">
    <name type="scientific">Marinicella sediminis</name>
    <dbReference type="NCBI Taxonomy" id="1792834"/>
    <lineage>
        <taxon>Bacteria</taxon>
        <taxon>Pseudomonadati</taxon>
        <taxon>Pseudomonadota</taxon>
        <taxon>Gammaproteobacteria</taxon>
        <taxon>Lysobacterales</taxon>
        <taxon>Marinicellaceae</taxon>
        <taxon>Marinicella</taxon>
    </lineage>
</organism>
<proteinExistence type="predicted"/>
<keyword evidence="3" id="KW-1185">Reference proteome</keyword>
<evidence type="ECO:0000313" key="2">
    <source>
        <dbReference type="EMBL" id="MFC3193094.1"/>
    </source>
</evidence>
<protein>
    <submittedName>
        <fullName evidence="2">Tetratricopeptide repeat protein</fullName>
    </submittedName>
</protein>
<evidence type="ECO:0000256" key="1">
    <source>
        <dbReference type="SAM" id="SignalP"/>
    </source>
</evidence>
<gene>
    <name evidence="2" type="ORF">ACFODZ_02455</name>
</gene>
<dbReference type="Proteomes" id="UP001595533">
    <property type="component" value="Unassembled WGS sequence"/>
</dbReference>
<dbReference type="Gene3D" id="1.25.40.10">
    <property type="entry name" value="Tetratricopeptide repeat domain"/>
    <property type="match status" value="1"/>
</dbReference>
<accession>A0ABV7J834</accession>
<sequence length="237" mass="27302">MYQPHYRLGFLRYLLLIWMCSCALLASAHPDLNSRQHHLEQLQQTTGQADWIFAKAMLYADSDHPGLALEVLKTLTDKTVTDPKSNFRMARLYLRLKQPDLARKYLLNHFKKFPNAQPDITISTHILLAEIAVRQQHPQTAVNHLNQALMLNPELPAHLYVLTIRAMSMANYAATEVFETLKTGLIHHPGYLPLLELNIQQAMTYSDPCIIDQAIEQLLKQYPRHPNWQNNSGRSTR</sequence>
<dbReference type="SMART" id="SM00028">
    <property type="entry name" value="TPR"/>
    <property type="match status" value="2"/>
</dbReference>
<keyword evidence="1" id="KW-0732">Signal</keyword>
<reference evidence="3" key="1">
    <citation type="journal article" date="2019" name="Int. J. Syst. Evol. Microbiol.">
        <title>The Global Catalogue of Microorganisms (GCM) 10K type strain sequencing project: providing services to taxonomists for standard genome sequencing and annotation.</title>
        <authorList>
            <consortium name="The Broad Institute Genomics Platform"/>
            <consortium name="The Broad Institute Genome Sequencing Center for Infectious Disease"/>
            <person name="Wu L."/>
            <person name="Ma J."/>
        </authorList>
    </citation>
    <scope>NUCLEOTIDE SEQUENCE [LARGE SCALE GENOMIC DNA]</scope>
    <source>
        <strain evidence="3">KCTC 42953</strain>
    </source>
</reference>
<dbReference type="InterPro" id="IPR011990">
    <property type="entry name" value="TPR-like_helical_dom_sf"/>
</dbReference>
<feature type="signal peptide" evidence="1">
    <location>
        <begin position="1"/>
        <end position="28"/>
    </location>
</feature>
<feature type="chain" id="PRO_5045455606" evidence="1">
    <location>
        <begin position="29"/>
        <end position="237"/>
    </location>
</feature>
<dbReference type="SUPFAM" id="SSF48452">
    <property type="entry name" value="TPR-like"/>
    <property type="match status" value="1"/>
</dbReference>
<dbReference type="RefSeq" id="WP_077409747.1">
    <property type="nucleotide sequence ID" value="NZ_JBHRTS010000001.1"/>
</dbReference>
<comment type="caution">
    <text evidence="2">The sequence shown here is derived from an EMBL/GenBank/DDBJ whole genome shotgun (WGS) entry which is preliminary data.</text>
</comment>
<dbReference type="InterPro" id="IPR019734">
    <property type="entry name" value="TPR_rpt"/>
</dbReference>
<dbReference type="EMBL" id="JBHRTS010000001">
    <property type="protein sequence ID" value="MFC3193094.1"/>
    <property type="molecule type" value="Genomic_DNA"/>
</dbReference>
<evidence type="ECO:0000313" key="3">
    <source>
        <dbReference type="Proteomes" id="UP001595533"/>
    </source>
</evidence>
<name>A0ABV7J834_9GAMM</name>